<evidence type="ECO:0000313" key="2">
    <source>
        <dbReference type="EMBL" id="MDV0612100.1"/>
    </source>
</evidence>
<accession>A0AAE4MR37</accession>
<dbReference type="SUPFAM" id="SSF56349">
    <property type="entry name" value="DNA breaking-rejoining enzymes"/>
    <property type="match status" value="1"/>
</dbReference>
<dbReference type="EMBL" id="JAWHXQ010000008">
    <property type="protein sequence ID" value="MDV0612100.1"/>
    <property type="molecule type" value="Genomic_DNA"/>
</dbReference>
<dbReference type="InterPro" id="IPR013762">
    <property type="entry name" value="Integrase-like_cat_sf"/>
</dbReference>
<name>A0AAE4MR37_9ENTR</name>
<dbReference type="GO" id="GO:0003677">
    <property type="term" value="F:DNA binding"/>
    <property type="evidence" value="ECO:0007669"/>
    <property type="project" value="InterPro"/>
</dbReference>
<reference evidence="2" key="1">
    <citation type="submission" date="2023-10" db="EMBL/GenBank/DDBJ databases">
        <title>Surveillance and assessment of the effects of hospital wastewater treatment on clearance of pathogenic bacterial and antimicrobial resistance genes.</title>
        <authorList>
            <person name="Wu Y."/>
        </authorList>
    </citation>
    <scope>NUCLEOTIDE SEQUENCE</scope>
    <source>
        <strain evidence="2">23-M-SY-8</strain>
    </source>
</reference>
<gene>
    <name evidence="2" type="ORF">RZO73_16415</name>
</gene>
<dbReference type="Gene3D" id="1.10.443.10">
    <property type="entry name" value="Intergrase catalytic core"/>
    <property type="match status" value="1"/>
</dbReference>
<proteinExistence type="predicted"/>
<dbReference type="AlphaFoldDB" id="A0AAE4MR37"/>
<dbReference type="GO" id="GO:0006310">
    <property type="term" value="P:DNA recombination"/>
    <property type="evidence" value="ECO:0007669"/>
    <property type="project" value="UniProtKB-KW"/>
</dbReference>
<sequence>MIITNRESKENEKPLTAINSGYNFYKGDKVWVLDKNVKINISLVLVVLNESYHQNFLDTLSCFATTRSSSYTRKLFTVFYDYIKSTKNGVMTDDSIKNYHQRTLLSTPEHIAKIRVFLKKWLDLGYPGVSEWQVAYLEKISIKKMQIGEAVRVRDQRKGPLTENEVINFNEGAMWLYDSGEITLDELAMALITSYTGRRPIQTSHLKLKDIMSLFQDVGSDYSINFPRAKHSGAFRSEFTPLKITEDLHDIIVILSERNICVFENFLGREVNMHEMKEIPLFIDHRLFNEKFFGKNLLALLKKDIFHIRARDITMIIKKIAKKIGFLDDESTIHARRFRYSLGTRAAQEGFGEYVIAALLDHRSIYSVSCYVKNVPEYAVRIDEVITAGIIQYVNAFKGKIINSNSGNKKNKKS</sequence>
<evidence type="ECO:0000313" key="3">
    <source>
        <dbReference type="Proteomes" id="UP001187239"/>
    </source>
</evidence>
<dbReference type="InterPro" id="IPR011010">
    <property type="entry name" value="DNA_brk_join_enz"/>
</dbReference>
<dbReference type="RefSeq" id="WP_316938449.1">
    <property type="nucleotide sequence ID" value="NZ_JAWHXQ010000008.1"/>
</dbReference>
<organism evidence="2 3">
    <name type="scientific">Klebsiella quasipneumoniae subsp. similipneumoniae</name>
    <dbReference type="NCBI Taxonomy" id="1463164"/>
    <lineage>
        <taxon>Bacteria</taxon>
        <taxon>Pseudomonadati</taxon>
        <taxon>Pseudomonadota</taxon>
        <taxon>Gammaproteobacteria</taxon>
        <taxon>Enterobacterales</taxon>
        <taxon>Enterobacteriaceae</taxon>
        <taxon>Klebsiella/Raoultella group</taxon>
        <taxon>Klebsiella</taxon>
        <taxon>Klebsiella pneumoniae complex</taxon>
    </lineage>
</organism>
<protein>
    <submittedName>
        <fullName evidence="2">Site-specific integrase</fullName>
    </submittedName>
</protein>
<dbReference type="InterPro" id="IPR048120">
    <property type="entry name" value="Integrase-like"/>
</dbReference>
<comment type="caution">
    <text evidence="2">The sequence shown here is derived from an EMBL/GenBank/DDBJ whole genome shotgun (WGS) entry which is preliminary data.</text>
</comment>
<dbReference type="Proteomes" id="UP001187239">
    <property type="component" value="Unassembled WGS sequence"/>
</dbReference>
<dbReference type="GO" id="GO:0015074">
    <property type="term" value="P:DNA integration"/>
    <property type="evidence" value="ECO:0007669"/>
    <property type="project" value="InterPro"/>
</dbReference>
<keyword evidence="1" id="KW-0233">DNA recombination</keyword>
<evidence type="ECO:0000256" key="1">
    <source>
        <dbReference type="ARBA" id="ARBA00023172"/>
    </source>
</evidence>
<dbReference type="NCBIfam" id="NF041502">
    <property type="entry name" value="integrase_1"/>
    <property type="match status" value="1"/>
</dbReference>